<dbReference type="GO" id="GO:0020037">
    <property type="term" value="F:heme binding"/>
    <property type="evidence" value="ECO:0007669"/>
    <property type="project" value="InterPro"/>
</dbReference>
<reference evidence="5" key="3">
    <citation type="submission" date="2025-09" db="UniProtKB">
        <authorList>
            <consortium name="Ensembl"/>
        </authorList>
    </citation>
    <scope>IDENTIFICATION</scope>
</reference>
<dbReference type="PANTHER" id="PTHR34830">
    <property type="entry name" value="SIMILAR TO HYPOTHETICAL PROTEIN MGC34837"/>
    <property type="match status" value="1"/>
</dbReference>
<dbReference type="STRING" id="38772.ENSGAGP00000031574"/>
<dbReference type="InterPro" id="IPR048316">
    <property type="entry name" value="DUF5580_N"/>
</dbReference>
<dbReference type="InterPro" id="IPR049247">
    <property type="entry name" value="DUF5580_C"/>
</dbReference>
<evidence type="ECO:0000313" key="6">
    <source>
        <dbReference type="Proteomes" id="UP000291020"/>
    </source>
</evidence>
<organism evidence="5 6">
    <name type="scientific">Gopherus agassizii</name>
    <name type="common">Agassiz's desert tortoise</name>
    <dbReference type="NCBI Taxonomy" id="38772"/>
    <lineage>
        <taxon>Eukaryota</taxon>
        <taxon>Metazoa</taxon>
        <taxon>Chordata</taxon>
        <taxon>Craniata</taxon>
        <taxon>Vertebrata</taxon>
        <taxon>Euteleostomi</taxon>
        <taxon>Archelosauria</taxon>
        <taxon>Testudinata</taxon>
        <taxon>Testudines</taxon>
        <taxon>Cryptodira</taxon>
        <taxon>Durocryptodira</taxon>
        <taxon>Testudinoidea</taxon>
        <taxon>Testudinidae</taxon>
        <taxon>Gopherus</taxon>
    </lineage>
</organism>
<feature type="region of interest" description="Disordered" evidence="1">
    <location>
        <begin position="86"/>
        <end position="112"/>
    </location>
</feature>
<dbReference type="Gene3D" id="1.10.238.10">
    <property type="entry name" value="EF-hand"/>
    <property type="match status" value="1"/>
</dbReference>
<dbReference type="AlphaFoldDB" id="A0A452IU97"/>
<feature type="domain" description="DUF5580" evidence="3">
    <location>
        <begin position="292"/>
        <end position="383"/>
    </location>
</feature>
<evidence type="ECO:0000313" key="5">
    <source>
        <dbReference type="Ensembl" id="ENSGAGP00000031574.1"/>
    </source>
</evidence>
<dbReference type="PANTHER" id="PTHR34830:SF1">
    <property type="entry name" value="GENE 12695-RELATED"/>
    <property type="match status" value="1"/>
</dbReference>
<dbReference type="InterPro" id="IPR049246">
    <property type="entry name" value="DUF5580_M"/>
</dbReference>
<reference evidence="6" key="1">
    <citation type="journal article" date="2017" name="PLoS ONE">
        <title>The Agassiz's desert tortoise genome provides a resource for the conservation of a threatened species.</title>
        <authorList>
            <person name="Tollis M."/>
            <person name="DeNardo D.F."/>
            <person name="Cornelius J.A."/>
            <person name="Dolby G.A."/>
            <person name="Edwards T."/>
            <person name="Henen B.T."/>
            <person name="Karl A.E."/>
            <person name="Murphy R.W."/>
            <person name="Kusumi K."/>
        </authorList>
    </citation>
    <scope>NUCLEOTIDE SEQUENCE [LARGE SCALE GENOMIC DNA]</scope>
</reference>
<name>A0A452IU97_9SAUR</name>
<dbReference type="PRINTS" id="PR00463">
    <property type="entry name" value="EP450I"/>
</dbReference>
<dbReference type="SUPFAM" id="SSF47473">
    <property type="entry name" value="EF-hand"/>
    <property type="match status" value="1"/>
</dbReference>
<feature type="compositionally biased region" description="Basic and acidic residues" evidence="1">
    <location>
        <begin position="86"/>
        <end position="100"/>
    </location>
</feature>
<protein>
    <submittedName>
        <fullName evidence="5">Uncharacterized protein</fullName>
    </submittedName>
</protein>
<reference evidence="5" key="2">
    <citation type="submission" date="2025-08" db="UniProtKB">
        <authorList>
            <consortium name="Ensembl"/>
        </authorList>
    </citation>
    <scope>IDENTIFICATION</scope>
</reference>
<keyword evidence="6" id="KW-1185">Reference proteome</keyword>
<evidence type="ECO:0000256" key="1">
    <source>
        <dbReference type="SAM" id="MobiDB-lite"/>
    </source>
</evidence>
<dbReference type="SUPFAM" id="SSF48264">
    <property type="entry name" value="Cytochrome P450"/>
    <property type="match status" value="1"/>
</dbReference>
<sequence>MPIMSSVRNVPYGADAHTETIVKIIGSKYVRCIVEKPKIKAKEGTKVETQSALRKLPACNTRQTHGNPPGFNNPLCQQISYDLDYERRSRDKQEEHESKQRQTSNSRFLDGKVLKPPNIHCVSVPSGDQSLSYIHALQKPSLRARSLRQHVGHHQQIICQGPTESPEEEDSLLALVRNELRLGPVRIAELEKLQRELKTLHPISRFLPQSQLSSLLLKHEVPLQLPTVKLLFERFSEANDSELVNSEELIQFLRLAAAAEMQNIKTPDLSLQAKSVTLKDQSKSSLAPEDPLQILKQILKEYKGELDMEKLSLSFQKEDKYFSGLLSLNEIETICQKHRLTLTPLLLEALLNNHDLCKQGKIQWKTFMELLKKAHSDAIPNLPVPVADSSDSEEQEAWIDRFRKLEKALCLCDIKNTGMLEKEKAKRLIHNYNLIYDLSLSPLKIDQAFRNFRSGENMPLQPLTGRYGNIFSVQFGNLTFVVVNGYQLVKEALVHQAEVFADRPHIPLLHEIFKGLGLISSNGRIWRQQRKFVLSALKSIGVSFEERIQEESRYLTEAIEEEKGKK</sequence>
<dbReference type="Pfam" id="PF17743">
    <property type="entry name" value="DUF5580"/>
    <property type="match status" value="1"/>
</dbReference>
<feature type="domain" description="DUF5580" evidence="4">
    <location>
        <begin position="396"/>
        <end position="463"/>
    </location>
</feature>
<dbReference type="InterPro" id="IPR040774">
    <property type="entry name" value="DUF5580"/>
</dbReference>
<dbReference type="InterPro" id="IPR002401">
    <property type="entry name" value="Cyt_P450_E_grp-I"/>
</dbReference>
<dbReference type="GO" id="GO:0005506">
    <property type="term" value="F:iron ion binding"/>
    <property type="evidence" value="ECO:0007669"/>
    <property type="project" value="InterPro"/>
</dbReference>
<dbReference type="InterPro" id="IPR036396">
    <property type="entry name" value="Cyt_P450_sf"/>
</dbReference>
<evidence type="ECO:0000259" key="3">
    <source>
        <dbReference type="Pfam" id="PF20742"/>
    </source>
</evidence>
<evidence type="ECO:0000259" key="2">
    <source>
        <dbReference type="Pfam" id="PF17743"/>
    </source>
</evidence>
<dbReference type="Proteomes" id="UP000291020">
    <property type="component" value="Unassembled WGS sequence"/>
</dbReference>
<dbReference type="InterPro" id="IPR011992">
    <property type="entry name" value="EF-hand-dom_pair"/>
</dbReference>
<dbReference type="Gene3D" id="1.10.630.10">
    <property type="entry name" value="Cytochrome P450"/>
    <property type="match status" value="1"/>
</dbReference>
<dbReference type="GO" id="GO:0016705">
    <property type="term" value="F:oxidoreductase activity, acting on paired donors, with incorporation or reduction of molecular oxygen"/>
    <property type="evidence" value="ECO:0007669"/>
    <property type="project" value="InterPro"/>
</dbReference>
<dbReference type="GO" id="GO:0004497">
    <property type="term" value="F:monooxygenase activity"/>
    <property type="evidence" value="ECO:0007669"/>
    <property type="project" value="InterPro"/>
</dbReference>
<dbReference type="Pfam" id="PF20743">
    <property type="entry name" value="DUF5580_C"/>
    <property type="match status" value="1"/>
</dbReference>
<dbReference type="Pfam" id="PF20742">
    <property type="entry name" value="DUF5580_M"/>
    <property type="match status" value="1"/>
</dbReference>
<evidence type="ECO:0000259" key="4">
    <source>
        <dbReference type="Pfam" id="PF20743"/>
    </source>
</evidence>
<accession>A0A452IU97</accession>
<feature type="domain" description="DUF5580" evidence="2">
    <location>
        <begin position="171"/>
        <end position="259"/>
    </location>
</feature>
<dbReference type="Ensembl" id="ENSGAGT00000035809.1">
    <property type="protein sequence ID" value="ENSGAGP00000031574.1"/>
    <property type="gene ID" value="ENSGAGG00000022676.1"/>
</dbReference>
<proteinExistence type="predicted"/>